<evidence type="ECO:0000256" key="1">
    <source>
        <dbReference type="SAM" id="SignalP"/>
    </source>
</evidence>
<evidence type="ECO:0000259" key="2">
    <source>
        <dbReference type="Pfam" id="PF13628"/>
    </source>
</evidence>
<dbReference type="EMBL" id="JAEUXJ010000014">
    <property type="protein sequence ID" value="MBL6458412.1"/>
    <property type="molecule type" value="Genomic_DNA"/>
</dbReference>
<dbReference type="InterPro" id="IPR012347">
    <property type="entry name" value="Ferritin-like"/>
</dbReference>
<feature type="signal peptide" evidence="1">
    <location>
        <begin position="1"/>
        <end position="26"/>
    </location>
</feature>
<comment type="caution">
    <text evidence="3">The sequence shown here is derived from an EMBL/GenBank/DDBJ whole genome shotgun (WGS) entry which is preliminary data.</text>
</comment>
<dbReference type="RefSeq" id="WP_202828152.1">
    <property type="nucleotide sequence ID" value="NZ_JAEUXJ010000014.1"/>
</dbReference>
<protein>
    <submittedName>
        <fullName evidence="3">DUF4142 domain-containing protein</fullName>
    </submittedName>
</protein>
<evidence type="ECO:0000313" key="3">
    <source>
        <dbReference type="EMBL" id="MBL6458412.1"/>
    </source>
</evidence>
<feature type="chain" id="PRO_5045088138" evidence="1">
    <location>
        <begin position="27"/>
        <end position="173"/>
    </location>
</feature>
<evidence type="ECO:0000313" key="4">
    <source>
        <dbReference type="Proteomes" id="UP000606490"/>
    </source>
</evidence>
<name>A0ABS1V9U2_9PROT</name>
<proteinExistence type="predicted"/>
<dbReference type="Pfam" id="PF13628">
    <property type="entry name" value="DUF4142"/>
    <property type="match status" value="1"/>
</dbReference>
<keyword evidence="1" id="KW-0732">Signal</keyword>
<accession>A0ABS1V9U2</accession>
<gene>
    <name evidence="3" type="ORF">JMJ55_24040</name>
</gene>
<dbReference type="PANTHER" id="PTHR38593:SF1">
    <property type="entry name" value="BLR2558 PROTEIN"/>
    <property type="match status" value="1"/>
</dbReference>
<keyword evidence="4" id="KW-1185">Reference proteome</keyword>
<reference evidence="3 4" key="1">
    <citation type="submission" date="2021-01" db="EMBL/GenBank/DDBJ databases">
        <title>Belnapia mucosa sp. nov. and Belnapia arida sp. nov., isolated from the Tabernas Desert (Almeria, Spain).</title>
        <authorList>
            <person name="Molina-Menor E."/>
            <person name="Vidal-Verdu A."/>
            <person name="Calonge A."/>
            <person name="Satari L."/>
            <person name="Pereto Magraner J."/>
            <person name="Porcar Miralles M."/>
        </authorList>
    </citation>
    <scope>NUCLEOTIDE SEQUENCE [LARGE SCALE GENOMIC DNA]</scope>
    <source>
        <strain evidence="3 4">T6</strain>
    </source>
</reference>
<dbReference type="PANTHER" id="PTHR38593">
    <property type="entry name" value="BLR2558 PROTEIN"/>
    <property type="match status" value="1"/>
</dbReference>
<sequence>MNRRHAFLGLAAASLSTPLLISRAQAQTAGRTFSPTEHLAMTLMGGTLAKQTSQIALERAVNPHVKQFAGFEIAEQTALAQVLTDVANPPPVPLDAEHQAMLTSLQGLTGPAFDRAYVQSQIQGHQELLLIQQGYLENTNRTPDGQHIAVLARASIQQHLTMLQDLSMMLQRG</sequence>
<dbReference type="InterPro" id="IPR025419">
    <property type="entry name" value="DUF4142"/>
</dbReference>
<dbReference type="Proteomes" id="UP000606490">
    <property type="component" value="Unassembled WGS sequence"/>
</dbReference>
<organism evidence="3 4">
    <name type="scientific">Belnapia mucosa</name>
    <dbReference type="NCBI Taxonomy" id="2804532"/>
    <lineage>
        <taxon>Bacteria</taxon>
        <taxon>Pseudomonadati</taxon>
        <taxon>Pseudomonadota</taxon>
        <taxon>Alphaproteobacteria</taxon>
        <taxon>Acetobacterales</taxon>
        <taxon>Roseomonadaceae</taxon>
        <taxon>Belnapia</taxon>
    </lineage>
</organism>
<dbReference type="Gene3D" id="1.20.1260.10">
    <property type="match status" value="1"/>
</dbReference>
<feature type="domain" description="DUF4142" evidence="2">
    <location>
        <begin position="38"/>
        <end position="166"/>
    </location>
</feature>